<keyword evidence="3" id="KW-1185">Reference proteome</keyword>
<feature type="chain" id="PRO_5042062553" evidence="1">
    <location>
        <begin position="17"/>
        <end position="186"/>
    </location>
</feature>
<organism evidence="2 3">
    <name type="scientific">Frankliniella fusca</name>
    <dbReference type="NCBI Taxonomy" id="407009"/>
    <lineage>
        <taxon>Eukaryota</taxon>
        <taxon>Metazoa</taxon>
        <taxon>Ecdysozoa</taxon>
        <taxon>Arthropoda</taxon>
        <taxon>Hexapoda</taxon>
        <taxon>Insecta</taxon>
        <taxon>Pterygota</taxon>
        <taxon>Neoptera</taxon>
        <taxon>Paraneoptera</taxon>
        <taxon>Thysanoptera</taxon>
        <taxon>Terebrantia</taxon>
        <taxon>Thripoidea</taxon>
        <taxon>Thripidae</taxon>
        <taxon>Frankliniella</taxon>
    </lineage>
</organism>
<evidence type="ECO:0000256" key="1">
    <source>
        <dbReference type="SAM" id="SignalP"/>
    </source>
</evidence>
<name>A0AAE1HX27_9NEOP</name>
<reference evidence="2" key="2">
    <citation type="journal article" date="2023" name="BMC Genomics">
        <title>Pest status, molecular evolution, and epigenetic factors derived from the genome assembly of Frankliniella fusca, a thysanopteran phytovirus vector.</title>
        <authorList>
            <person name="Catto M.A."/>
            <person name="Labadie P.E."/>
            <person name="Jacobson A.L."/>
            <person name="Kennedy G.G."/>
            <person name="Srinivasan R."/>
            <person name="Hunt B.G."/>
        </authorList>
    </citation>
    <scope>NUCLEOTIDE SEQUENCE</scope>
    <source>
        <strain evidence="2">PL_HMW_Pooled</strain>
    </source>
</reference>
<gene>
    <name evidence="2" type="ORF">KUF71_017767</name>
</gene>
<feature type="signal peptide" evidence="1">
    <location>
        <begin position="1"/>
        <end position="16"/>
    </location>
</feature>
<evidence type="ECO:0000313" key="3">
    <source>
        <dbReference type="Proteomes" id="UP001219518"/>
    </source>
</evidence>
<dbReference type="EMBL" id="JAHWGI010001396">
    <property type="protein sequence ID" value="KAK3929307.1"/>
    <property type="molecule type" value="Genomic_DNA"/>
</dbReference>
<keyword evidence="1" id="KW-0732">Signal</keyword>
<protein>
    <submittedName>
        <fullName evidence="2">Outer membrane protein A</fullName>
    </submittedName>
</protein>
<dbReference type="AlphaFoldDB" id="A0AAE1HX27"/>
<accession>A0AAE1HX27</accession>
<comment type="caution">
    <text evidence="2">The sequence shown here is derived from an EMBL/GenBank/DDBJ whole genome shotgun (WGS) entry which is preliminary data.</text>
</comment>
<reference evidence="2" key="1">
    <citation type="submission" date="2021-07" db="EMBL/GenBank/DDBJ databases">
        <authorList>
            <person name="Catto M.A."/>
            <person name="Jacobson A."/>
            <person name="Kennedy G."/>
            <person name="Labadie P."/>
            <person name="Hunt B.G."/>
            <person name="Srinivasan R."/>
        </authorList>
    </citation>
    <scope>NUCLEOTIDE SEQUENCE</scope>
    <source>
        <strain evidence="2">PL_HMW_Pooled</strain>
        <tissue evidence="2">Head</tissue>
    </source>
</reference>
<evidence type="ECO:0000313" key="2">
    <source>
        <dbReference type="EMBL" id="KAK3929307.1"/>
    </source>
</evidence>
<dbReference type="Proteomes" id="UP001219518">
    <property type="component" value="Unassembled WGS sequence"/>
</dbReference>
<sequence>MCKLIVLLVAVAVAAAAPNVAPVPSPAPTIIDVYRAPLDAKEFLQPEEETGLEYLYDQPFVVAFQKSEHEVSAYFLQNGVQTIYENEKMEFLRKHLLSSVDKVALYMSAARYLSIPHLTMPIKMAVSPAAKPIDSKYSANLDPNTADGEFIPFVFIVRKEMVQKDLMKLYKVGQFSFTEDKVQSLP</sequence>
<proteinExistence type="predicted"/>